<dbReference type="NCBIfam" id="TIGR02937">
    <property type="entry name" value="sigma70-ECF"/>
    <property type="match status" value="1"/>
</dbReference>
<dbReference type="RefSeq" id="WP_179845563.1">
    <property type="nucleotide sequence ID" value="NZ_JACCBA010000001.1"/>
</dbReference>
<organism evidence="9 10">
    <name type="scientific">Actinomadura luteofluorescens</name>
    <dbReference type="NCBI Taxonomy" id="46163"/>
    <lineage>
        <taxon>Bacteria</taxon>
        <taxon>Bacillati</taxon>
        <taxon>Actinomycetota</taxon>
        <taxon>Actinomycetes</taxon>
        <taxon>Streptosporangiales</taxon>
        <taxon>Thermomonosporaceae</taxon>
        <taxon>Actinomadura</taxon>
    </lineage>
</organism>
<dbReference type="CDD" id="cd06171">
    <property type="entry name" value="Sigma70_r4"/>
    <property type="match status" value="1"/>
</dbReference>
<evidence type="ECO:0000259" key="7">
    <source>
        <dbReference type="Pfam" id="PF04542"/>
    </source>
</evidence>
<evidence type="ECO:0000256" key="3">
    <source>
        <dbReference type="ARBA" id="ARBA00023082"/>
    </source>
</evidence>
<dbReference type="SUPFAM" id="SSF88659">
    <property type="entry name" value="Sigma3 and sigma4 domains of RNA polymerase sigma factors"/>
    <property type="match status" value="1"/>
</dbReference>
<evidence type="ECO:0000259" key="8">
    <source>
        <dbReference type="Pfam" id="PF08281"/>
    </source>
</evidence>
<gene>
    <name evidence="9" type="ORF">BJY14_004676</name>
</gene>
<dbReference type="Gene3D" id="1.10.1740.10">
    <property type="match status" value="1"/>
</dbReference>
<comment type="similarity">
    <text evidence="1">Belongs to the sigma-70 factor family. ECF subfamily.</text>
</comment>
<dbReference type="PANTHER" id="PTHR43133">
    <property type="entry name" value="RNA POLYMERASE ECF-TYPE SIGMA FACTO"/>
    <property type="match status" value="1"/>
</dbReference>
<dbReference type="AlphaFoldDB" id="A0A7Y9EJ45"/>
<keyword evidence="5" id="KW-0804">Transcription</keyword>
<dbReference type="Pfam" id="PF04542">
    <property type="entry name" value="Sigma70_r2"/>
    <property type="match status" value="1"/>
</dbReference>
<evidence type="ECO:0000256" key="1">
    <source>
        <dbReference type="ARBA" id="ARBA00010641"/>
    </source>
</evidence>
<comment type="caution">
    <text evidence="9">The sequence shown here is derived from an EMBL/GenBank/DDBJ whole genome shotgun (WGS) entry which is preliminary data.</text>
</comment>
<keyword evidence="10" id="KW-1185">Reference proteome</keyword>
<dbReference type="InterPro" id="IPR014284">
    <property type="entry name" value="RNA_pol_sigma-70_dom"/>
</dbReference>
<dbReference type="InterPro" id="IPR039425">
    <property type="entry name" value="RNA_pol_sigma-70-like"/>
</dbReference>
<feature type="domain" description="RNA polymerase sigma factor 70 region 4 type 2" evidence="8">
    <location>
        <begin position="120"/>
        <end position="170"/>
    </location>
</feature>
<evidence type="ECO:0000313" key="10">
    <source>
        <dbReference type="Proteomes" id="UP000529783"/>
    </source>
</evidence>
<dbReference type="InterPro" id="IPR036388">
    <property type="entry name" value="WH-like_DNA-bd_sf"/>
</dbReference>
<keyword evidence="4" id="KW-0238">DNA-binding</keyword>
<proteinExistence type="inferred from homology"/>
<dbReference type="GO" id="GO:0006352">
    <property type="term" value="P:DNA-templated transcription initiation"/>
    <property type="evidence" value="ECO:0007669"/>
    <property type="project" value="InterPro"/>
</dbReference>
<reference evidence="9 10" key="1">
    <citation type="submission" date="2020-07" db="EMBL/GenBank/DDBJ databases">
        <title>Sequencing the genomes of 1000 actinobacteria strains.</title>
        <authorList>
            <person name="Klenk H.-P."/>
        </authorList>
    </citation>
    <scope>NUCLEOTIDE SEQUENCE [LARGE SCALE GENOMIC DNA]</scope>
    <source>
        <strain evidence="9 10">DSM 40398</strain>
    </source>
</reference>
<sequence>MLPHALWERSHTCPPDESARAEFHRFFQRHHRELARLAFLLLGDQDGADDLAAEALTAAWQRWDRVRAADQPLAYVRGMVVNMARSRLRALVRERDKAARLSARMDDRVRDPDVPAVVDVRAALRTLPQRKRACVVLRFGFDMSEKDTARVLGVAVGTVKSQTAKAVAELARHLADPSPRSPTPTTPAPKGSPRSSGL</sequence>
<dbReference type="NCBIfam" id="TIGR02983">
    <property type="entry name" value="SigE-fam_strep"/>
    <property type="match status" value="1"/>
</dbReference>
<feature type="domain" description="RNA polymerase sigma-70 region 2" evidence="7">
    <location>
        <begin position="26"/>
        <end position="91"/>
    </location>
</feature>
<feature type="region of interest" description="Disordered" evidence="6">
    <location>
        <begin position="172"/>
        <end position="198"/>
    </location>
</feature>
<evidence type="ECO:0000256" key="6">
    <source>
        <dbReference type="SAM" id="MobiDB-lite"/>
    </source>
</evidence>
<accession>A0A7Y9EJ45</accession>
<dbReference type="Proteomes" id="UP000529783">
    <property type="component" value="Unassembled WGS sequence"/>
</dbReference>
<dbReference type="GO" id="GO:0016987">
    <property type="term" value="F:sigma factor activity"/>
    <property type="evidence" value="ECO:0007669"/>
    <property type="project" value="UniProtKB-KW"/>
</dbReference>
<dbReference type="Gene3D" id="1.10.10.10">
    <property type="entry name" value="Winged helix-like DNA-binding domain superfamily/Winged helix DNA-binding domain"/>
    <property type="match status" value="1"/>
</dbReference>
<dbReference type="SUPFAM" id="SSF88946">
    <property type="entry name" value="Sigma2 domain of RNA polymerase sigma factors"/>
    <property type="match status" value="1"/>
</dbReference>
<dbReference type="InterPro" id="IPR014325">
    <property type="entry name" value="RNA_pol_sigma-E_actinobac"/>
</dbReference>
<dbReference type="InterPro" id="IPR013249">
    <property type="entry name" value="RNA_pol_sigma70_r4_t2"/>
</dbReference>
<evidence type="ECO:0000313" key="9">
    <source>
        <dbReference type="EMBL" id="NYD48693.1"/>
    </source>
</evidence>
<keyword evidence="2" id="KW-0805">Transcription regulation</keyword>
<dbReference type="InterPro" id="IPR013325">
    <property type="entry name" value="RNA_pol_sigma_r2"/>
</dbReference>
<dbReference type="PANTHER" id="PTHR43133:SF50">
    <property type="entry name" value="ECF RNA POLYMERASE SIGMA FACTOR SIGM"/>
    <property type="match status" value="1"/>
</dbReference>
<dbReference type="EMBL" id="JACCBA010000001">
    <property type="protein sequence ID" value="NYD48693.1"/>
    <property type="molecule type" value="Genomic_DNA"/>
</dbReference>
<evidence type="ECO:0000256" key="2">
    <source>
        <dbReference type="ARBA" id="ARBA00023015"/>
    </source>
</evidence>
<dbReference type="Pfam" id="PF08281">
    <property type="entry name" value="Sigma70_r4_2"/>
    <property type="match status" value="1"/>
</dbReference>
<dbReference type="InterPro" id="IPR013324">
    <property type="entry name" value="RNA_pol_sigma_r3/r4-like"/>
</dbReference>
<evidence type="ECO:0000256" key="5">
    <source>
        <dbReference type="ARBA" id="ARBA00023163"/>
    </source>
</evidence>
<dbReference type="InterPro" id="IPR007627">
    <property type="entry name" value="RNA_pol_sigma70_r2"/>
</dbReference>
<dbReference type="GO" id="GO:0003677">
    <property type="term" value="F:DNA binding"/>
    <property type="evidence" value="ECO:0007669"/>
    <property type="project" value="UniProtKB-KW"/>
</dbReference>
<evidence type="ECO:0000256" key="4">
    <source>
        <dbReference type="ARBA" id="ARBA00023125"/>
    </source>
</evidence>
<keyword evidence="3" id="KW-0731">Sigma factor</keyword>
<protein>
    <submittedName>
        <fullName evidence="9">RNA polymerase sigma-70 factor (Sigma-E family)</fullName>
    </submittedName>
</protein>
<name>A0A7Y9EJ45_9ACTN</name>